<evidence type="ECO:0000256" key="2">
    <source>
        <dbReference type="ARBA" id="ARBA00022448"/>
    </source>
</evidence>
<keyword evidence="2 7" id="KW-0813">Transport</keyword>
<evidence type="ECO:0000256" key="7">
    <source>
        <dbReference type="RuleBase" id="RU363032"/>
    </source>
</evidence>
<dbReference type="OrthoDB" id="147688at2"/>
<dbReference type="Pfam" id="PF00528">
    <property type="entry name" value="BPD_transp_1"/>
    <property type="match status" value="1"/>
</dbReference>
<feature type="transmembrane region" description="Helical" evidence="7">
    <location>
        <begin position="9"/>
        <end position="28"/>
    </location>
</feature>
<dbReference type="Pfam" id="PF19300">
    <property type="entry name" value="BPD_transp_1_N"/>
    <property type="match status" value="1"/>
</dbReference>
<gene>
    <name evidence="9" type="ORF">FB381_2183</name>
</gene>
<dbReference type="EMBL" id="VFOV01000001">
    <property type="protein sequence ID" value="TQL68294.1"/>
    <property type="molecule type" value="Genomic_DNA"/>
</dbReference>
<dbReference type="PANTHER" id="PTHR43163">
    <property type="entry name" value="DIPEPTIDE TRANSPORT SYSTEM PERMEASE PROTEIN DPPB-RELATED"/>
    <property type="match status" value="1"/>
</dbReference>
<dbReference type="InterPro" id="IPR000515">
    <property type="entry name" value="MetI-like"/>
</dbReference>
<accession>A0A543A6S0</accession>
<dbReference type="InterPro" id="IPR045621">
    <property type="entry name" value="BPD_transp_1_N"/>
</dbReference>
<evidence type="ECO:0000313" key="9">
    <source>
        <dbReference type="EMBL" id="TQL68294.1"/>
    </source>
</evidence>
<protein>
    <submittedName>
        <fullName evidence="9">Peptide/nickel transport system permease protein</fullName>
    </submittedName>
</protein>
<feature type="domain" description="ABC transmembrane type-1" evidence="8">
    <location>
        <begin position="128"/>
        <end position="338"/>
    </location>
</feature>
<evidence type="ECO:0000256" key="6">
    <source>
        <dbReference type="ARBA" id="ARBA00023136"/>
    </source>
</evidence>
<feature type="transmembrane region" description="Helical" evidence="7">
    <location>
        <begin position="164"/>
        <end position="188"/>
    </location>
</feature>
<dbReference type="RefSeq" id="WP_141780309.1">
    <property type="nucleotide sequence ID" value="NZ_VFOV01000001.1"/>
</dbReference>
<dbReference type="AlphaFoldDB" id="A0A543A6S0"/>
<name>A0A543A6S0_9ACTN</name>
<comment type="subcellular location">
    <subcellularLocation>
        <location evidence="1 7">Cell membrane</location>
        <topology evidence="1 7">Multi-pass membrane protein</topology>
    </subcellularLocation>
</comment>
<keyword evidence="10" id="KW-1185">Reference proteome</keyword>
<dbReference type="GO" id="GO:0055085">
    <property type="term" value="P:transmembrane transport"/>
    <property type="evidence" value="ECO:0007669"/>
    <property type="project" value="InterPro"/>
</dbReference>
<dbReference type="PROSITE" id="PS50928">
    <property type="entry name" value="ABC_TM1"/>
    <property type="match status" value="1"/>
</dbReference>
<evidence type="ECO:0000256" key="5">
    <source>
        <dbReference type="ARBA" id="ARBA00022989"/>
    </source>
</evidence>
<proteinExistence type="inferred from homology"/>
<dbReference type="InterPro" id="IPR035906">
    <property type="entry name" value="MetI-like_sf"/>
</dbReference>
<sequence length="348" mass="37368">MVAYIIRRVIVGVLMLIAMSLVVFTLFFANPVDPAQFACGRNCPADRIAETRKALGFPDPNLSAPEKAVATVNQWGGFLKGTVVGREFPLNEGLREAAPDQVTQCPAPCLGYSQTNQMTVNEEIAEAAPISISIAGVAIVIWVLFGILFGVFAAVTKGTIIDRAVVGSTLLLYAFPTFFVGTLLINWVAIQWGIFPSPGYIPIAEGGIGQWFVQLLLPGFTLAVVYMAGYVRMTRAFVLESMSEDYIRTARSKGLKGPKVLFKHGLRAALTPLVTMAGLDFAAVMGGAIITESVFNYYGLGKLAVTANTNYDLPTVVGLVLLLGALVIVANIIVDILYAFIDPRVRVA</sequence>
<dbReference type="Proteomes" id="UP000320209">
    <property type="component" value="Unassembled WGS sequence"/>
</dbReference>
<dbReference type="CDD" id="cd06261">
    <property type="entry name" value="TM_PBP2"/>
    <property type="match status" value="1"/>
</dbReference>
<feature type="transmembrane region" description="Helical" evidence="7">
    <location>
        <begin position="273"/>
        <end position="295"/>
    </location>
</feature>
<organism evidence="9 10">
    <name type="scientific">Nocardioides albertanoniae</name>
    <dbReference type="NCBI Taxonomy" id="1175486"/>
    <lineage>
        <taxon>Bacteria</taxon>
        <taxon>Bacillati</taxon>
        <taxon>Actinomycetota</taxon>
        <taxon>Actinomycetes</taxon>
        <taxon>Propionibacteriales</taxon>
        <taxon>Nocardioidaceae</taxon>
        <taxon>Nocardioides</taxon>
    </lineage>
</organism>
<dbReference type="Gene3D" id="1.10.3720.10">
    <property type="entry name" value="MetI-like"/>
    <property type="match status" value="1"/>
</dbReference>
<dbReference type="GO" id="GO:0005886">
    <property type="term" value="C:plasma membrane"/>
    <property type="evidence" value="ECO:0007669"/>
    <property type="project" value="UniProtKB-SubCell"/>
</dbReference>
<dbReference type="SUPFAM" id="SSF161098">
    <property type="entry name" value="MetI-like"/>
    <property type="match status" value="1"/>
</dbReference>
<comment type="caution">
    <text evidence="9">The sequence shown here is derived from an EMBL/GenBank/DDBJ whole genome shotgun (WGS) entry which is preliminary data.</text>
</comment>
<feature type="transmembrane region" description="Helical" evidence="7">
    <location>
        <begin position="315"/>
        <end position="341"/>
    </location>
</feature>
<evidence type="ECO:0000256" key="4">
    <source>
        <dbReference type="ARBA" id="ARBA00022692"/>
    </source>
</evidence>
<evidence type="ECO:0000256" key="1">
    <source>
        <dbReference type="ARBA" id="ARBA00004651"/>
    </source>
</evidence>
<keyword evidence="4 7" id="KW-0812">Transmembrane</keyword>
<keyword evidence="5 7" id="KW-1133">Transmembrane helix</keyword>
<comment type="similarity">
    <text evidence="7">Belongs to the binding-protein-dependent transport system permease family.</text>
</comment>
<feature type="transmembrane region" description="Helical" evidence="7">
    <location>
        <begin position="208"/>
        <end position="231"/>
    </location>
</feature>
<keyword evidence="6 7" id="KW-0472">Membrane</keyword>
<reference evidence="9 10" key="1">
    <citation type="submission" date="2019-06" db="EMBL/GenBank/DDBJ databases">
        <title>Sequencing the genomes of 1000 actinobacteria strains.</title>
        <authorList>
            <person name="Klenk H.-P."/>
        </authorList>
    </citation>
    <scope>NUCLEOTIDE SEQUENCE [LARGE SCALE GENOMIC DNA]</scope>
    <source>
        <strain evidence="9 10">DSM 25218</strain>
    </source>
</reference>
<evidence type="ECO:0000256" key="3">
    <source>
        <dbReference type="ARBA" id="ARBA00022475"/>
    </source>
</evidence>
<evidence type="ECO:0000313" key="10">
    <source>
        <dbReference type="Proteomes" id="UP000320209"/>
    </source>
</evidence>
<keyword evidence="3" id="KW-1003">Cell membrane</keyword>
<evidence type="ECO:0000259" key="8">
    <source>
        <dbReference type="PROSITE" id="PS50928"/>
    </source>
</evidence>
<feature type="transmembrane region" description="Helical" evidence="7">
    <location>
        <begin position="130"/>
        <end position="152"/>
    </location>
</feature>
<dbReference type="PANTHER" id="PTHR43163:SF6">
    <property type="entry name" value="DIPEPTIDE TRANSPORT SYSTEM PERMEASE PROTEIN DPPB-RELATED"/>
    <property type="match status" value="1"/>
</dbReference>